<evidence type="ECO:0000256" key="7">
    <source>
        <dbReference type="ARBA" id="ARBA00023136"/>
    </source>
</evidence>
<evidence type="ECO:0000313" key="11">
    <source>
        <dbReference type="Proteomes" id="UP000267251"/>
    </source>
</evidence>
<evidence type="ECO:0000256" key="8">
    <source>
        <dbReference type="SAM" id="Phobius"/>
    </source>
</evidence>
<dbReference type="SFLD" id="SFLDG01169">
    <property type="entry name" value="NADPH_oxidase_subgroup_(NOX)"/>
    <property type="match status" value="1"/>
</dbReference>
<dbReference type="InterPro" id="IPR050369">
    <property type="entry name" value="RBOH/FRE"/>
</dbReference>
<evidence type="ECO:0000256" key="4">
    <source>
        <dbReference type="ARBA" id="ARBA00022989"/>
    </source>
</evidence>
<keyword evidence="2 8" id="KW-0812">Transmembrane</keyword>
<feature type="transmembrane region" description="Helical" evidence="8">
    <location>
        <begin position="206"/>
        <end position="223"/>
    </location>
</feature>
<dbReference type="EMBL" id="KZ988018">
    <property type="protein sequence ID" value="RKP13444.1"/>
    <property type="molecule type" value="Genomic_DNA"/>
</dbReference>
<dbReference type="GO" id="GO:0042554">
    <property type="term" value="P:superoxide anion generation"/>
    <property type="evidence" value="ECO:0007669"/>
    <property type="project" value="TreeGrafter"/>
</dbReference>
<feature type="transmembrane region" description="Helical" evidence="8">
    <location>
        <begin position="137"/>
        <end position="159"/>
    </location>
</feature>
<dbReference type="PANTHER" id="PTHR11972">
    <property type="entry name" value="NADPH OXIDASE"/>
    <property type="match status" value="1"/>
</dbReference>
<dbReference type="Gene3D" id="3.40.50.80">
    <property type="entry name" value="Nucleotide-binding domain of ferredoxin-NADP reductase (FNR) module"/>
    <property type="match status" value="1"/>
</dbReference>
<dbReference type="SFLD" id="SFLDS00052">
    <property type="entry name" value="Ferric_Reductase_Domain"/>
    <property type="match status" value="1"/>
</dbReference>
<feature type="transmembrane region" description="Helical" evidence="8">
    <location>
        <begin position="12"/>
        <end position="31"/>
    </location>
</feature>
<keyword evidence="5" id="KW-0560">Oxidoreductase</keyword>
<sequence>MTPFLIPIELELLYFGLWGISQAFSFVLIFRHYSSSGRYLGERTELGLGFLLARTSAVMVNITCALILFPVCRVTLTSLRHWKLAQLLPVDQHIRAHRWIGMSLFLWSSIHMGAHYVNFWHLTQWSISSRLKDALQWAFLSPTGSTGHFLFLLLIIIAFSARRKVRTRRFDTFISLHHLYILFLIFCMIHGTFCFIAKALRATCSYHSTFHLYILPGLVLYVTERMYRYIRYRRTVQVQSVILHPSQVIELRMNAPWIRYEPGQWIYLAFPGISAVQMHPFTITSAPQDDFVSVHIRIVGDWTGRVARALTSKGISASGDSIGEIHHIRVDGPYGAPCTAMLDYRCIYLGGAGIGITPFASLLRNLWWKVRQGEIMTLQHVYLTWVCRDIESFEWFSELLFSLDDPAFRSKCTIHIHITRGSLERVQGRIDDLTRGNRSIASKIPTLHFHTSRPNFSRIVQRLGQLHPAEDVGVFACGPRTLTRSLRHAAYHYTDLSHGGTRFYFHKGNDFSNRV</sequence>
<dbReference type="PROSITE" id="PS51384">
    <property type="entry name" value="FAD_FR"/>
    <property type="match status" value="1"/>
</dbReference>
<keyword evidence="4 8" id="KW-1133">Transmembrane helix</keyword>
<comment type="subcellular location">
    <subcellularLocation>
        <location evidence="1">Membrane</location>
        <topology evidence="1">Multi-pass membrane protein</topology>
    </subcellularLocation>
</comment>
<dbReference type="InterPro" id="IPR017938">
    <property type="entry name" value="Riboflavin_synthase-like_b-brl"/>
</dbReference>
<dbReference type="GO" id="GO:0016175">
    <property type="term" value="F:superoxide-generating NAD(P)H oxidase activity"/>
    <property type="evidence" value="ECO:0007669"/>
    <property type="project" value="TreeGrafter"/>
</dbReference>
<keyword evidence="6" id="KW-0406">Ion transport</keyword>
<dbReference type="GO" id="GO:0006952">
    <property type="term" value="P:defense response"/>
    <property type="evidence" value="ECO:0007669"/>
    <property type="project" value="TreeGrafter"/>
</dbReference>
<dbReference type="PANTHER" id="PTHR11972:SF153">
    <property type="entry name" value="SUPEROXIDE-GENERATING NADPH OXIDASE HEAVY CHAIN SUBUNIT A"/>
    <property type="match status" value="1"/>
</dbReference>
<dbReference type="InterPro" id="IPR039261">
    <property type="entry name" value="FNR_nucleotide-bd"/>
</dbReference>
<dbReference type="SFLD" id="SFLDG01168">
    <property type="entry name" value="Ferric_reductase_subgroup_(FRE"/>
    <property type="match status" value="1"/>
</dbReference>
<name>A0A4P9Y401_9FUNG</name>
<keyword evidence="7 8" id="KW-0472">Membrane</keyword>
<dbReference type="OrthoDB" id="167398at2759"/>
<dbReference type="Pfam" id="PF08030">
    <property type="entry name" value="NAD_binding_6"/>
    <property type="match status" value="1"/>
</dbReference>
<evidence type="ECO:0000256" key="1">
    <source>
        <dbReference type="ARBA" id="ARBA00004141"/>
    </source>
</evidence>
<dbReference type="InterPro" id="IPR013130">
    <property type="entry name" value="Fe3_Rdtase_TM_dom"/>
</dbReference>
<organism evidence="10 11">
    <name type="scientific">Piptocephalis cylindrospora</name>
    <dbReference type="NCBI Taxonomy" id="1907219"/>
    <lineage>
        <taxon>Eukaryota</taxon>
        <taxon>Fungi</taxon>
        <taxon>Fungi incertae sedis</taxon>
        <taxon>Zoopagomycota</taxon>
        <taxon>Zoopagomycotina</taxon>
        <taxon>Zoopagomycetes</taxon>
        <taxon>Zoopagales</taxon>
        <taxon>Piptocephalidaceae</taxon>
        <taxon>Piptocephalis</taxon>
    </lineage>
</organism>
<dbReference type="GO" id="GO:0006811">
    <property type="term" value="P:monoatomic ion transport"/>
    <property type="evidence" value="ECO:0007669"/>
    <property type="project" value="UniProtKB-KW"/>
</dbReference>
<keyword evidence="3" id="KW-0249">Electron transport</keyword>
<evidence type="ECO:0000256" key="6">
    <source>
        <dbReference type="ARBA" id="ARBA00023065"/>
    </source>
</evidence>
<feature type="transmembrane region" description="Helical" evidence="8">
    <location>
        <begin position="96"/>
        <end position="117"/>
    </location>
</feature>
<dbReference type="Gene3D" id="2.40.30.10">
    <property type="entry name" value="Translation factors"/>
    <property type="match status" value="1"/>
</dbReference>
<feature type="transmembrane region" description="Helical" evidence="8">
    <location>
        <begin position="51"/>
        <end position="76"/>
    </location>
</feature>
<evidence type="ECO:0000256" key="3">
    <source>
        <dbReference type="ARBA" id="ARBA00022982"/>
    </source>
</evidence>
<dbReference type="SUPFAM" id="SSF63380">
    <property type="entry name" value="Riboflavin synthase domain-like"/>
    <property type="match status" value="1"/>
</dbReference>
<gene>
    <name evidence="10" type="ORF">BJ684DRAFT_10057</name>
</gene>
<dbReference type="SUPFAM" id="SSF52343">
    <property type="entry name" value="Ferredoxin reductase-like, C-terminal NADP-linked domain"/>
    <property type="match status" value="1"/>
</dbReference>
<feature type="transmembrane region" description="Helical" evidence="8">
    <location>
        <begin position="179"/>
        <end position="200"/>
    </location>
</feature>
<dbReference type="CDD" id="cd06186">
    <property type="entry name" value="NOX_Duox_like_FAD_NADP"/>
    <property type="match status" value="1"/>
</dbReference>
<protein>
    <submittedName>
        <fullName evidence="10">Ferric reductase NAD binding domain-containing protein</fullName>
    </submittedName>
</protein>
<proteinExistence type="predicted"/>
<dbReference type="GO" id="GO:0043020">
    <property type="term" value="C:NADPH oxidase complex"/>
    <property type="evidence" value="ECO:0007669"/>
    <property type="project" value="TreeGrafter"/>
</dbReference>
<dbReference type="InterPro" id="IPR017927">
    <property type="entry name" value="FAD-bd_FR_type"/>
</dbReference>
<evidence type="ECO:0000256" key="5">
    <source>
        <dbReference type="ARBA" id="ARBA00023002"/>
    </source>
</evidence>
<dbReference type="InterPro" id="IPR013121">
    <property type="entry name" value="Fe_red_NAD-bd_6"/>
</dbReference>
<keyword evidence="6" id="KW-0813">Transport</keyword>
<keyword evidence="11" id="KW-1185">Reference proteome</keyword>
<evidence type="ECO:0000256" key="2">
    <source>
        <dbReference type="ARBA" id="ARBA00022692"/>
    </source>
</evidence>
<dbReference type="AlphaFoldDB" id="A0A4P9Y401"/>
<dbReference type="Proteomes" id="UP000267251">
    <property type="component" value="Unassembled WGS sequence"/>
</dbReference>
<dbReference type="Pfam" id="PF01794">
    <property type="entry name" value="Ferric_reduct"/>
    <property type="match status" value="1"/>
</dbReference>
<dbReference type="Pfam" id="PF08022">
    <property type="entry name" value="FAD_binding_8"/>
    <property type="match status" value="1"/>
</dbReference>
<reference evidence="11" key="1">
    <citation type="journal article" date="2018" name="Nat. Microbiol.">
        <title>Leveraging single-cell genomics to expand the fungal tree of life.</title>
        <authorList>
            <person name="Ahrendt S.R."/>
            <person name="Quandt C.A."/>
            <person name="Ciobanu D."/>
            <person name="Clum A."/>
            <person name="Salamov A."/>
            <person name="Andreopoulos B."/>
            <person name="Cheng J.F."/>
            <person name="Woyke T."/>
            <person name="Pelin A."/>
            <person name="Henrissat B."/>
            <person name="Reynolds N.K."/>
            <person name="Benny G.L."/>
            <person name="Smith M.E."/>
            <person name="James T.Y."/>
            <person name="Grigoriev I.V."/>
        </authorList>
    </citation>
    <scope>NUCLEOTIDE SEQUENCE [LARGE SCALE GENOMIC DNA]</scope>
</reference>
<evidence type="ECO:0000313" key="10">
    <source>
        <dbReference type="EMBL" id="RKP13444.1"/>
    </source>
</evidence>
<accession>A0A4P9Y401</accession>
<feature type="domain" description="FAD-binding FR-type" evidence="9">
    <location>
        <begin position="231"/>
        <end position="340"/>
    </location>
</feature>
<evidence type="ECO:0000259" key="9">
    <source>
        <dbReference type="PROSITE" id="PS51384"/>
    </source>
</evidence>
<dbReference type="InterPro" id="IPR013112">
    <property type="entry name" value="FAD-bd_8"/>
</dbReference>